<evidence type="ECO:0000256" key="7">
    <source>
        <dbReference type="ARBA" id="ARBA00051712"/>
    </source>
</evidence>
<evidence type="ECO:0000256" key="5">
    <source>
        <dbReference type="ARBA" id="ARBA00023154"/>
    </source>
</evidence>
<dbReference type="SUPFAM" id="SSF54506">
    <property type="entry name" value="Diaminopimelate epimerase-like"/>
    <property type="match status" value="2"/>
</dbReference>
<dbReference type="NCBIfam" id="TIGR00652">
    <property type="entry name" value="DapF"/>
    <property type="match status" value="1"/>
</dbReference>
<evidence type="ECO:0000313" key="11">
    <source>
        <dbReference type="Proteomes" id="UP000229213"/>
    </source>
</evidence>
<dbReference type="Pfam" id="PF01678">
    <property type="entry name" value="DAP_epimerase"/>
    <property type="match status" value="2"/>
</dbReference>
<evidence type="ECO:0000256" key="8">
    <source>
        <dbReference type="NCBIfam" id="TIGR00652"/>
    </source>
</evidence>
<dbReference type="UniPathway" id="UPA00034">
    <property type="reaction ID" value="UER00025"/>
</dbReference>
<dbReference type="InterPro" id="IPR018510">
    <property type="entry name" value="DAP_epimerase_AS"/>
</dbReference>
<gene>
    <name evidence="10" type="ORF">CO162_04990</name>
</gene>
<dbReference type="EMBL" id="PFWI01000180">
    <property type="protein sequence ID" value="PJA61685.1"/>
    <property type="molecule type" value="Genomic_DNA"/>
</dbReference>
<dbReference type="EC" id="5.1.1.7" evidence="3 8"/>
<evidence type="ECO:0000256" key="4">
    <source>
        <dbReference type="ARBA" id="ARBA00022605"/>
    </source>
</evidence>
<evidence type="ECO:0000256" key="3">
    <source>
        <dbReference type="ARBA" id="ARBA00013080"/>
    </source>
</evidence>
<comment type="caution">
    <text evidence="10">The sequence shown here is derived from an EMBL/GenBank/DDBJ whole genome shotgun (WGS) entry which is preliminary data.</text>
</comment>
<accession>A0A2M7YFD6</accession>
<dbReference type="PANTHER" id="PTHR31689:SF0">
    <property type="entry name" value="DIAMINOPIMELATE EPIMERASE"/>
    <property type="match status" value="1"/>
</dbReference>
<dbReference type="Proteomes" id="UP000229213">
    <property type="component" value="Unassembled WGS sequence"/>
</dbReference>
<sequence length="301" mass="34426">FLITVIKDKNHCNLLYNHCNHMVFQDNLTLTKITMKIRFVKMQSGGNDFVLIDNRKSLIRDRAKLARKLCLRKFSIGADGFLLLENSKTADFRMRIYNSDGSEAEMCGNGIRCLIKFIYSEKLAAQKEISIETKDAIYYGKYKKELISVRIREPKKVNLNLNLKIKEKKEKVFLINVGVPHTIVFVKNLKKIDVKSLGSLIRYHQQFSPAGTNVDFVRVVNRHALKIRIYERGVEDETFSCGTGATAAAIISYKLGRVKSPVKVFPIFGKPLKIHFDPGLKEIYLEGEAIKVYEGECLLSR</sequence>
<dbReference type="PROSITE" id="PS01326">
    <property type="entry name" value="DAP_EPIMERASE"/>
    <property type="match status" value="1"/>
</dbReference>
<dbReference type="GO" id="GO:0009089">
    <property type="term" value="P:lysine biosynthetic process via diaminopimelate"/>
    <property type="evidence" value="ECO:0007669"/>
    <property type="project" value="UniProtKB-UniRule"/>
</dbReference>
<dbReference type="GO" id="GO:0008837">
    <property type="term" value="F:diaminopimelate epimerase activity"/>
    <property type="evidence" value="ECO:0007669"/>
    <property type="project" value="UniProtKB-UniRule"/>
</dbReference>
<feature type="active site" evidence="9">
    <location>
        <position position="107"/>
    </location>
</feature>
<dbReference type="AlphaFoldDB" id="A0A2M7YFD6"/>
<keyword evidence="5" id="KW-0457">Lysine biosynthesis</keyword>
<dbReference type="GO" id="GO:0005829">
    <property type="term" value="C:cytosol"/>
    <property type="evidence" value="ECO:0007669"/>
    <property type="project" value="TreeGrafter"/>
</dbReference>
<dbReference type="InterPro" id="IPR001653">
    <property type="entry name" value="DAP_epimerase_DapF"/>
</dbReference>
<dbReference type="PANTHER" id="PTHR31689">
    <property type="entry name" value="DIAMINOPIMELATE EPIMERASE, CHLOROPLASTIC"/>
    <property type="match status" value="1"/>
</dbReference>
<keyword evidence="6" id="KW-0413">Isomerase</keyword>
<proteinExistence type="inferred from homology"/>
<dbReference type="HAMAP" id="MF_00197">
    <property type="entry name" value="DAP_epimerase"/>
    <property type="match status" value="1"/>
</dbReference>
<keyword evidence="4" id="KW-0028">Amino-acid biosynthesis</keyword>
<evidence type="ECO:0000256" key="9">
    <source>
        <dbReference type="PROSITE-ProRule" id="PRU10125"/>
    </source>
</evidence>
<evidence type="ECO:0000256" key="2">
    <source>
        <dbReference type="ARBA" id="ARBA00010219"/>
    </source>
</evidence>
<comment type="pathway">
    <text evidence="1">Amino-acid biosynthesis; L-lysine biosynthesis via DAP pathway; DL-2,6-diaminopimelate from LL-2,6-diaminopimelate: step 1/1.</text>
</comment>
<evidence type="ECO:0000313" key="10">
    <source>
        <dbReference type="EMBL" id="PJA61685.1"/>
    </source>
</evidence>
<comment type="similarity">
    <text evidence="2">Belongs to the diaminopimelate epimerase family.</text>
</comment>
<feature type="non-terminal residue" evidence="10">
    <location>
        <position position="1"/>
    </location>
</feature>
<dbReference type="Gene3D" id="3.10.310.10">
    <property type="entry name" value="Diaminopimelate Epimerase, Chain A, domain 1"/>
    <property type="match status" value="2"/>
</dbReference>
<name>A0A2M7YFD6_9BACT</name>
<protein>
    <recommendedName>
        <fullName evidence="3 8">Diaminopimelate epimerase</fullName>
        <ecNumber evidence="3 8">5.1.1.7</ecNumber>
    </recommendedName>
</protein>
<evidence type="ECO:0000256" key="6">
    <source>
        <dbReference type="ARBA" id="ARBA00023235"/>
    </source>
</evidence>
<evidence type="ECO:0000256" key="1">
    <source>
        <dbReference type="ARBA" id="ARBA00005196"/>
    </source>
</evidence>
<reference evidence="11" key="1">
    <citation type="submission" date="2017-09" db="EMBL/GenBank/DDBJ databases">
        <title>Depth-based differentiation of microbial function through sediment-hosted aquifers and enrichment of novel symbionts in the deep terrestrial subsurface.</title>
        <authorList>
            <person name="Probst A.J."/>
            <person name="Ladd B."/>
            <person name="Jarett J.K."/>
            <person name="Geller-Mcgrath D.E."/>
            <person name="Sieber C.M.K."/>
            <person name="Emerson J.B."/>
            <person name="Anantharaman K."/>
            <person name="Thomas B.C."/>
            <person name="Malmstrom R."/>
            <person name="Stieglmeier M."/>
            <person name="Klingl A."/>
            <person name="Woyke T."/>
            <person name="Ryan C.M."/>
            <person name="Banfield J.F."/>
        </authorList>
    </citation>
    <scope>NUCLEOTIDE SEQUENCE [LARGE SCALE GENOMIC DNA]</scope>
</reference>
<organism evidence="10 11">
    <name type="scientific">bacterium (Candidatus Ratteibacteria) CG_4_9_14_3_um_filter_41_21</name>
    <dbReference type="NCBI Taxonomy" id="2014289"/>
    <lineage>
        <taxon>Bacteria</taxon>
        <taxon>Candidatus Ratteibacteria</taxon>
    </lineage>
</organism>
<comment type="catalytic activity">
    <reaction evidence="7">
        <text>(2S,6S)-2,6-diaminopimelate = meso-2,6-diaminopimelate</text>
        <dbReference type="Rhea" id="RHEA:15393"/>
        <dbReference type="ChEBI" id="CHEBI:57609"/>
        <dbReference type="ChEBI" id="CHEBI:57791"/>
        <dbReference type="EC" id="5.1.1.7"/>
    </reaction>
</comment>